<evidence type="ECO:0000256" key="4">
    <source>
        <dbReference type="ARBA" id="ARBA00022723"/>
    </source>
</evidence>
<evidence type="ECO:0000256" key="3">
    <source>
        <dbReference type="ARBA" id="ARBA00022670"/>
    </source>
</evidence>
<protein>
    <recommendedName>
        <fullName evidence="8">Peptidase M1 leukotriene A4 hydrolase/aminopeptidase C-terminal domain-containing protein</fullName>
    </recommendedName>
</protein>
<keyword evidence="5" id="KW-0378">Hydrolase</keyword>
<dbReference type="InterPro" id="IPR038502">
    <property type="entry name" value="M1_LTA-4_hydro/amino_C_sf"/>
</dbReference>
<dbReference type="GO" id="GO:0005829">
    <property type="term" value="C:cytosol"/>
    <property type="evidence" value="ECO:0007669"/>
    <property type="project" value="TreeGrafter"/>
</dbReference>
<dbReference type="AlphaFoldDB" id="A0A815S1I7"/>
<evidence type="ECO:0000256" key="7">
    <source>
        <dbReference type="ARBA" id="ARBA00023049"/>
    </source>
</evidence>
<keyword evidence="7" id="KW-0482">Metalloprotease</keyword>
<dbReference type="EMBL" id="CAJNOT010006216">
    <property type="protein sequence ID" value="CAF1484777.1"/>
    <property type="molecule type" value="Genomic_DNA"/>
</dbReference>
<dbReference type="InterPro" id="IPR016024">
    <property type="entry name" value="ARM-type_fold"/>
</dbReference>
<dbReference type="GO" id="GO:0008270">
    <property type="term" value="F:zinc ion binding"/>
    <property type="evidence" value="ECO:0007669"/>
    <property type="project" value="InterPro"/>
</dbReference>
<organism evidence="9 10">
    <name type="scientific">Rotaria sordida</name>
    <dbReference type="NCBI Taxonomy" id="392033"/>
    <lineage>
        <taxon>Eukaryota</taxon>
        <taxon>Metazoa</taxon>
        <taxon>Spiralia</taxon>
        <taxon>Gnathifera</taxon>
        <taxon>Rotifera</taxon>
        <taxon>Eurotatoria</taxon>
        <taxon>Bdelloidea</taxon>
        <taxon>Philodinida</taxon>
        <taxon>Philodinidae</taxon>
        <taxon>Rotaria</taxon>
    </lineage>
</organism>
<evidence type="ECO:0000313" key="10">
    <source>
        <dbReference type="Proteomes" id="UP000663864"/>
    </source>
</evidence>
<evidence type="ECO:0000259" key="8">
    <source>
        <dbReference type="SMART" id="SM01263"/>
    </source>
</evidence>
<evidence type="ECO:0000256" key="6">
    <source>
        <dbReference type="ARBA" id="ARBA00022833"/>
    </source>
</evidence>
<gene>
    <name evidence="9" type="ORF">ZHD862_LOCUS36730</name>
</gene>
<evidence type="ECO:0000256" key="1">
    <source>
        <dbReference type="ARBA" id="ARBA00001947"/>
    </source>
</evidence>
<dbReference type="Pfam" id="PF09127">
    <property type="entry name" value="Leuk-A4-hydro_C"/>
    <property type="match status" value="1"/>
</dbReference>
<evidence type="ECO:0000256" key="5">
    <source>
        <dbReference type="ARBA" id="ARBA00022801"/>
    </source>
</evidence>
<accession>A0A815S1I7</accession>
<dbReference type="Gene3D" id="1.25.40.320">
    <property type="entry name" value="Peptidase M1, leukotriene A4 hydrolase/aminopeptidase C-terminal domain"/>
    <property type="match status" value="1"/>
</dbReference>
<comment type="cofactor">
    <cofactor evidence="1">
        <name>Zn(2+)</name>
        <dbReference type="ChEBI" id="CHEBI:29105"/>
    </cofactor>
</comment>
<evidence type="ECO:0000313" key="9">
    <source>
        <dbReference type="EMBL" id="CAF1484777.1"/>
    </source>
</evidence>
<keyword evidence="4" id="KW-0479">Metal-binding</keyword>
<sequence>MPPITHDFSTQLEQQCRQLATQQSPITKEQMNMLNAKQVAYLLNLLLNNQQSKINYDYIKQLDINCDMSKYSNYEIRFRWYQLCIRVKYEKPLDDIFKFLEIIGRMKFVKPLYIEFKSSWPEMMLRVQTFFDEHKKYMNLITVKQIEIRLNSQN</sequence>
<dbReference type="PANTHER" id="PTHR45726:SF3">
    <property type="entry name" value="LEUKOTRIENE A-4 HYDROLASE"/>
    <property type="match status" value="1"/>
</dbReference>
<comment type="caution">
    <text evidence="9">The sequence shown here is derived from an EMBL/GenBank/DDBJ whole genome shotgun (WGS) entry which is preliminary data.</text>
</comment>
<feature type="domain" description="Peptidase M1 leukotriene A4 hydrolase/aminopeptidase C-terminal" evidence="8">
    <location>
        <begin position="11"/>
        <end position="150"/>
    </location>
</feature>
<name>A0A815S1I7_9BILA</name>
<dbReference type="GO" id="GO:0006508">
    <property type="term" value="P:proteolysis"/>
    <property type="evidence" value="ECO:0007669"/>
    <property type="project" value="UniProtKB-KW"/>
</dbReference>
<dbReference type="SMART" id="SM01263">
    <property type="entry name" value="Leuk-A4-hydro_C"/>
    <property type="match status" value="1"/>
</dbReference>
<proteinExistence type="inferred from homology"/>
<keyword evidence="6" id="KW-0862">Zinc</keyword>
<dbReference type="GO" id="GO:0008237">
    <property type="term" value="F:metallopeptidase activity"/>
    <property type="evidence" value="ECO:0007669"/>
    <property type="project" value="UniProtKB-KW"/>
</dbReference>
<comment type="similarity">
    <text evidence="2">Belongs to the peptidase M1 family.</text>
</comment>
<dbReference type="SUPFAM" id="SSF48371">
    <property type="entry name" value="ARM repeat"/>
    <property type="match status" value="1"/>
</dbReference>
<reference evidence="9" key="1">
    <citation type="submission" date="2021-02" db="EMBL/GenBank/DDBJ databases">
        <authorList>
            <person name="Nowell W R."/>
        </authorList>
    </citation>
    <scope>NUCLEOTIDE SEQUENCE</scope>
</reference>
<dbReference type="Proteomes" id="UP000663864">
    <property type="component" value="Unassembled WGS sequence"/>
</dbReference>
<keyword evidence="3" id="KW-0645">Protease</keyword>
<dbReference type="InterPro" id="IPR015211">
    <property type="entry name" value="Peptidase_M1_C"/>
</dbReference>
<dbReference type="InterPro" id="IPR034015">
    <property type="entry name" value="M1_LTA4H"/>
</dbReference>
<evidence type="ECO:0000256" key="2">
    <source>
        <dbReference type="ARBA" id="ARBA00010136"/>
    </source>
</evidence>
<dbReference type="PANTHER" id="PTHR45726">
    <property type="entry name" value="LEUKOTRIENE A-4 HYDROLASE"/>
    <property type="match status" value="1"/>
</dbReference>